<dbReference type="Proteomes" id="UP001140087">
    <property type="component" value="Unassembled WGS sequence"/>
</dbReference>
<protein>
    <submittedName>
        <fullName evidence="1">Uncharacterized protein</fullName>
    </submittedName>
</protein>
<evidence type="ECO:0000313" key="1">
    <source>
        <dbReference type="EMBL" id="KAJ2795523.1"/>
    </source>
</evidence>
<dbReference type="EMBL" id="JANBUN010002138">
    <property type="protein sequence ID" value="KAJ2795523.1"/>
    <property type="molecule type" value="Genomic_DNA"/>
</dbReference>
<keyword evidence="2" id="KW-1185">Reference proteome</keyword>
<organism evidence="1 2">
    <name type="scientific">Coemansia helicoidea</name>
    <dbReference type="NCBI Taxonomy" id="1286919"/>
    <lineage>
        <taxon>Eukaryota</taxon>
        <taxon>Fungi</taxon>
        <taxon>Fungi incertae sedis</taxon>
        <taxon>Zoopagomycota</taxon>
        <taxon>Kickxellomycotina</taxon>
        <taxon>Kickxellomycetes</taxon>
        <taxon>Kickxellales</taxon>
        <taxon>Kickxellaceae</taxon>
        <taxon>Coemansia</taxon>
    </lineage>
</organism>
<name>A0ACC1KUT9_9FUNG</name>
<sequence>MLWSLIPQGARYTLKQHAGRALHIGSYKRIREWEHGERDIKGRSGQEEGDQFIAMYARLRLESAQKYHVLRAVLRMAWAPLAAIVVVNVFVKMLIHARGIILANIFGSFAQDSSMAVNGLHMIGLWAALGLATPVKAYAETVYSKLMMHIQDALTTKALEVYLQKSTGGGFVKGIKMGVSNKLYDFRMALASLTGLVTDL</sequence>
<evidence type="ECO:0000313" key="2">
    <source>
        <dbReference type="Proteomes" id="UP001140087"/>
    </source>
</evidence>
<gene>
    <name evidence="1" type="ORF">H4R21_005074</name>
</gene>
<feature type="non-terminal residue" evidence="1">
    <location>
        <position position="200"/>
    </location>
</feature>
<accession>A0ACC1KUT9</accession>
<reference evidence="1" key="1">
    <citation type="submission" date="2022-07" db="EMBL/GenBank/DDBJ databases">
        <title>Phylogenomic reconstructions and comparative analyses of Kickxellomycotina fungi.</title>
        <authorList>
            <person name="Reynolds N.K."/>
            <person name="Stajich J.E."/>
            <person name="Barry K."/>
            <person name="Grigoriev I.V."/>
            <person name="Crous P."/>
            <person name="Smith M.E."/>
        </authorList>
    </citation>
    <scope>NUCLEOTIDE SEQUENCE</scope>
    <source>
        <strain evidence="1">BCRC 34780</strain>
    </source>
</reference>
<proteinExistence type="predicted"/>
<comment type="caution">
    <text evidence="1">The sequence shown here is derived from an EMBL/GenBank/DDBJ whole genome shotgun (WGS) entry which is preliminary data.</text>
</comment>